<evidence type="ECO:0000313" key="4">
    <source>
        <dbReference type="EMBL" id="QDZ01608.2"/>
    </source>
</evidence>
<sequence length="605" mass="64725">MGRVLNGKIVRIGSSSAAWGDTTLAARQLVEKGKLDYLVGDYLAEVTMALLARARVKAPEGGFVPDWLASVKPVLTDIKRQGIRLVTNSGGMNPGACRDAFLVAAAEAGLDFKVAVVTGDDLSGQAAEIACAAPAEMFSGAPLPERFASVNAYLGATPIAQALSDGADVVITGRVVDSAMVLGPLIHEFGWQVEDYDRLAAGSLAGHVIECGAQATGGLFTDWEEVAGGWHDMGFPIVECAADGSFVVTKPAETGGLVSVGTVAEQIVYEIGDPRAYRLPDVTCDFSEVRLEQLDVDRVLVRNAKGRAPGSDYKVCGTYLDGFRLMTTYMIAGWRAADKGRRTADALIRRTGAIMAARGFSPYREVSVECIGAEDTYGAARRDFEAREVIVKIGLRHDDPKALEIFAREFAHPGVAMAQGLTGVLHGRPKPTPVLRVHSFLWPKARVPVEIEVDGEARRATIADGGASNDLPPDAPPPAPLRGARTVTVPLRALAWGRSGDKGNHANIGIIARRSEFYPYLCEQVTAERVGGFFAHYLEGEVRRYLLPGFNALNFLLEDVLGGGGTASLRYDPQAKTYAQMLLDLPVEVPAAWLEPRGPLSGWQP</sequence>
<evidence type="ECO:0000256" key="1">
    <source>
        <dbReference type="SAM" id="MobiDB-lite"/>
    </source>
</evidence>
<dbReference type="EMBL" id="CP042301">
    <property type="protein sequence ID" value="QDZ01608.2"/>
    <property type="molecule type" value="Genomic_DNA"/>
</dbReference>
<accession>A0A5B8L261</accession>
<feature type="region of interest" description="Disordered" evidence="1">
    <location>
        <begin position="462"/>
        <end position="483"/>
    </location>
</feature>
<feature type="domain" description="Acyclic terpene utilisation N-terminal" evidence="2">
    <location>
        <begin position="10"/>
        <end position="452"/>
    </location>
</feature>
<name>A0A5B8L261_9HYPH</name>
<proteinExistence type="predicted"/>
<evidence type="ECO:0000259" key="2">
    <source>
        <dbReference type="Pfam" id="PF07287"/>
    </source>
</evidence>
<evidence type="ECO:0000313" key="5">
    <source>
        <dbReference type="Proteomes" id="UP000321389"/>
    </source>
</evidence>
<gene>
    <name evidence="4" type="ORF">FQ775_15170</name>
</gene>
<dbReference type="AlphaFoldDB" id="A0A5B8L261"/>
<dbReference type="InterPro" id="IPR010839">
    <property type="entry name" value="AtuA_N"/>
</dbReference>
<dbReference type="PANTHER" id="PTHR47708">
    <property type="match status" value="1"/>
</dbReference>
<keyword evidence="5" id="KW-1185">Reference proteome</keyword>
<reference evidence="4" key="1">
    <citation type="submission" date="2020-04" db="EMBL/GenBank/DDBJ databases">
        <title>Nitratireductor sp. nov. isolated from mangrove soil.</title>
        <authorList>
            <person name="Ye Y."/>
        </authorList>
    </citation>
    <scope>NUCLEOTIDE SEQUENCE</scope>
    <source>
        <strain evidence="4">SY7</strain>
    </source>
</reference>
<dbReference type="Pfam" id="PF07287">
    <property type="entry name" value="AtuA"/>
    <property type="match status" value="1"/>
</dbReference>
<dbReference type="Pfam" id="PF23544">
    <property type="entry name" value="AtuA_ferredoxin"/>
    <property type="match status" value="1"/>
</dbReference>
<dbReference type="PANTHER" id="PTHR47708:SF2">
    <property type="entry name" value="SI:CH73-132F6.5"/>
    <property type="match status" value="1"/>
</dbReference>
<organism evidence="4 5">
    <name type="scientific">Nitratireductor mangrovi</name>
    <dbReference type="NCBI Taxonomy" id="2599600"/>
    <lineage>
        <taxon>Bacteria</taxon>
        <taxon>Pseudomonadati</taxon>
        <taxon>Pseudomonadota</taxon>
        <taxon>Alphaproteobacteria</taxon>
        <taxon>Hyphomicrobiales</taxon>
        <taxon>Phyllobacteriaceae</taxon>
        <taxon>Nitratireductor</taxon>
    </lineage>
</organism>
<evidence type="ECO:0000259" key="3">
    <source>
        <dbReference type="Pfam" id="PF23544"/>
    </source>
</evidence>
<dbReference type="KEGG" id="niy:FQ775_15170"/>
<protein>
    <submittedName>
        <fullName evidence="4">DUF1446 domain-containing protein</fullName>
    </submittedName>
</protein>
<dbReference type="Proteomes" id="UP000321389">
    <property type="component" value="Chromosome"/>
</dbReference>
<feature type="domain" description="AtuA-like ferredoxin-fold" evidence="3">
    <location>
        <begin position="489"/>
        <end position="587"/>
    </location>
</feature>
<dbReference type="InterPro" id="IPR056362">
    <property type="entry name" value="AtuA-like_ferredoxin_dom"/>
</dbReference>